<proteinExistence type="evidence at transcript level"/>
<dbReference type="UniPathway" id="UPA00705"/>
<reference evidence="1" key="1">
    <citation type="journal article" date="2015" name="Sci. Rep.">
        <title>Tissue- and time-dependent transcription in Ixodes ricinus salivary glands and midguts when blood feeding on the vertebrate host.</title>
        <authorList>
            <person name="Kotsyfakis M."/>
            <person name="Schwarz A."/>
            <person name="Erhart J."/>
            <person name="Ribeiro J.M."/>
        </authorList>
    </citation>
    <scope>NUCLEOTIDE SEQUENCE</scope>
    <source>
        <tissue evidence="1">Salivary gland and midgut</tissue>
    </source>
</reference>
<evidence type="ECO:0000313" key="1">
    <source>
        <dbReference type="EMBL" id="JAB81005.1"/>
    </source>
</evidence>
<dbReference type="AlphaFoldDB" id="V5HC38"/>
<accession>V5HC38</accession>
<dbReference type="GO" id="GO:0006119">
    <property type="term" value="P:oxidative phosphorylation"/>
    <property type="evidence" value="ECO:0007669"/>
    <property type="project" value="UniProtKB-UniPathway"/>
</dbReference>
<dbReference type="EMBL" id="GANP01003463">
    <property type="protein sequence ID" value="JAB81005.1"/>
    <property type="molecule type" value="mRNA"/>
</dbReference>
<protein>
    <submittedName>
        <fullName evidence="1">Putative cytochrome c oxidase polypeptide viii</fullName>
    </submittedName>
</protein>
<name>V5HC38_IXORI</name>
<organism evidence="1">
    <name type="scientific">Ixodes ricinus</name>
    <name type="common">Common tick</name>
    <name type="synonym">Acarus ricinus</name>
    <dbReference type="NCBI Taxonomy" id="34613"/>
    <lineage>
        <taxon>Eukaryota</taxon>
        <taxon>Metazoa</taxon>
        <taxon>Ecdysozoa</taxon>
        <taxon>Arthropoda</taxon>
        <taxon>Chelicerata</taxon>
        <taxon>Arachnida</taxon>
        <taxon>Acari</taxon>
        <taxon>Parasitiformes</taxon>
        <taxon>Ixodida</taxon>
        <taxon>Ixodoidea</taxon>
        <taxon>Ixodidae</taxon>
        <taxon>Ixodinae</taxon>
        <taxon>Ixodes</taxon>
    </lineage>
</organism>
<sequence>MNSALQKSSAIFRTAAMQVRHSSVTRYIGTPPMVRISTAEKCAHVAVIVGTMLAFPVLRPFGFRFVPYLATELTK</sequence>